<sequence length="69" mass="8366">MEWFHIFAFYNAITENRDVEPKFWLQEIIRIEIVMLVYPWNFCYLYPFSLVSLSFPCFVGQWGWCGVSS</sequence>
<organism evidence="1">
    <name type="scientific">Rhizophora mucronata</name>
    <name type="common">Asiatic mangrove</name>
    <dbReference type="NCBI Taxonomy" id="61149"/>
    <lineage>
        <taxon>Eukaryota</taxon>
        <taxon>Viridiplantae</taxon>
        <taxon>Streptophyta</taxon>
        <taxon>Embryophyta</taxon>
        <taxon>Tracheophyta</taxon>
        <taxon>Spermatophyta</taxon>
        <taxon>Magnoliopsida</taxon>
        <taxon>eudicotyledons</taxon>
        <taxon>Gunneridae</taxon>
        <taxon>Pentapetalae</taxon>
        <taxon>rosids</taxon>
        <taxon>fabids</taxon>
        <taxon>Malpighiales</taxon>
        <taxon>Rhizophoraceae</taxon>
        <taxon>Rhizophora</taxon>
    </lineage>
</organism>
<proteinExistence type="predicted"/>
<dbReference type="AlphaFoldDB" id="A0A2P2P2C2"/>
<evidence type="ECO:0000313" key="1">
    <source>
        <dbReference type="EMBL" id="MBX48872.1"/>
    </source>
</evidence>
<reference evidence="1" key="1">
    <citation type="submission" date="2018-02" db="EMBL/GenBank/DDBJ databases">
        <title>Rhizophora mucronata_Transcriptome.</title>
        <authorList>
            <person name="Meera S.P."/>
            <person name="Sreeshan A."/>
            <person name="Augustine A."/>
        </authorList>
    </citation>
    <scope>NUCLEOTIDE SEQUENCE</scope>
    <source>
        <tissue evidence="1">Leaf</tissue>
    </source>
</reference>
<name>A0A2P2P2C2_RHIMU</name>
<dbReference type="EMBL" id="GGEC01068388">
    <property type="protein sequence ID" value="MBX48872.1"/>
    <property type="molecule type" value="Transcribed_RNA"/>
</dbReference>
<accession>A0A2P2P2C2</accession>
<protein>
    <submittedName>
        <fullName evidence="1">Uncharacterized protein</fullName>
    </submittedName>
</protein>